<organism evidence="2 3">
    <name type="scientific">Lasiosphaeria miniovina</name>
    <dbReference type="NCBI Taxonomy" id="1954250"/>
    <lineage>
        <taxon>Eukaryota</taxon>
        <taxon>Fungi</taxon>
        <taxon>Dikarya</taxon>
        <taxon>Ascomycota</taxon>
        <taxon>Pezizomycotina</taxon>
        <taxon>Sordariomycetes</taxon>
        <taxon>Sordariomycetidae</taxon>
        <taxon>Sordariales</taxon>
        <taxon>Lasiosphaeriaceae</taxon>
        <taxon>Lasiosphaeria</taxon>
    </lineage>
</organism>
<protein>
    <submittedName>
        <fullName evidence="2">Uncharacterized protein</fullName>
    </submittedName>
</protein>
<accession>A0AA40B489</accession>
<keyword evidence="3" id="KW-1185">Reference proteome</keyword>
<evidence type="ECO:0000313" key="2">
    <source>
        <dbReference type="EMBL" id="KAK0727202.1"/>
    </source>
</evidence>
<feature type="compositionally biased region" description="Basic and acidic residues" evidence="1">
    <location>
        <begin position="235"/>
        <end position="245"/>
    </location>
</feature>
<gene>
    <name evidence="2" type="ORF">B0T26DRAFT_122623</name>
</gene>
<sequence length="255" mass="28972">MLDIWEEISAHSLLSLHQISRATGFGEGQVKGWEKGRVGWVRRPVTNLDWLAMVTQQFPMDTHSHSRNTRAHTLAQRNSHHLYVRSMCVQRITQARTHKRERSITLFFCREEMRRETGRRPGFWPPTAHLPAHVSVVCLSTCVSVLKRLLILTESWFYGVRYILPVCIACKDNGTLHKERKKGAENLCVCVCVSLSLFPFSREVVSTVCMCVWISLTCCCAVANYLTYVTPGGHHPTDRPTDRLIDQPARGPTGG</sequence>
<dbReference type="GeneID" id="85316600"/>
<feature type="region of interest" description="Disordered" evidence="1">
    <location>
        <begin position="234"/>
        <end position="255"/>
    </location>
</feature>
<evidence type="ECO:0000313" key="3">
    <source>
        <dbReference type="Proteomes" id="UP001172101"/>
    </source>
</evidence>
<evidence type="ECO:0000256" key="1">
    <source>
        <dbReference type="SAM" id="MobiDB-lite"/>
    </source>
</evidence>
<reference evidence="2" key="1">
    <citation type="submission" date="2023-06" db="EMBL/GenBank/DDBJ databases">
        <title>Genome-scale phylogeny and comparative genomics of the fungal order Sordariales.</title>
        <authorList>
            <consortium name="Lawrence Berkeley National Laboratory"/>
            <person name="Hensen N."/>
            <person name="Bonometti L."/>
            <person name="Westerberg I."/>
            <person name="Brannstrom I.O."/>
            <person name="Guillou S."/>
            <person name="Cros-Aarteil S."/>
            <person name="Calhoun S."/>
            <person name="Haridas S."/>
            <person name="Kuo A."/>
            <person name="Mondo S."/>
            <person name="Pangilinan J."/>
            <person name="Riley R."/>
            <person name="LaButti K."/>
            <person name="Andreopoulos B."/>
            <person name="Lipzen A."/>
            <person name="Chen C."/>
            <person name="Yanf M."/>
            <person name="Daum C."/>
            <person name="Ng V."/>
            <person name="Clum A."/>
            <person name="Steindorff A."/>
            <person name="Ohm R."/>
            <person name="Martin F."/>
            <person name="Silar P."/>
            <person name="Natvig D."/>
            <person name="Lalanne C."/>
            <person name="Gautier V."/>
            <person name="Ament-velasquez S.L."/>
            <person name="Kruys A."/>
            <person name="Hutchinson M.I."/>
            <person name="Powell A.J."/>
            <person name="Barry K."/>
            <person name="Miller A.N."/>
            <person name="Grigoriev I.V."/>
            <person name="Debuchy R."/>
            <person name="Gladieux P."/>
            <person name="Thoren M.H."/>
            <person name="Johannesson H."/>
        </authorList>
    </citation>
    <scope>NUCLEOTIDE SEQUENCE</scope>
    <source>
        <strain evidence="2">SMH2392-1A</strain>
    </source>
</reference>
<dbReference type="AlphaFoldDB" id="A0AA40B489"/>
<dbReference type="EMBL" id="JAUIRO010000002">
    <property type="protein sequence ID" value="KAK0727202.1"/>
    <property type="molecule type" value="Genomic_DNA"/>
</dbReference>
<dbReference type="Proteomes" id="UP001172101">
    <property type="component" value="Unassembled WGS sequence"/>
</dbReference>
<dbReference type="RefSeq" id="XP_060300058.1">
    <property type="nucleotide sequence ID" value="XM_060433329.1"/>
</dbReference>
<name>A0AA40B489_9PEZI</name>
<comment type="caution">
    <text evidence="2">The sequence shown here is derived from an EMBL/GenBank/DDBJ whole genome shotgun (WGS) entry which is preliminary data.</text>
</comment>
<proteinExistence type="predicted"/>